<dbReference type="Gene3D" id="1.20.1740.10">
    <property type="entry name" value="Amino acid/polyamine transporter I"/>
    <property type="match status" value="1"/>
</dbReference>
<dbReference type="PANTHER" id="PTHR11785:SF512">
    <property type="entry name" value="SOBREMESA, ISOFORM B"/>
    <property type="match status" value="1"/>
</dbReference>
<keyword evidence="7" id="KW-1185">Reference proteome</keyword>
<dbReference type="PANTHER" id="PTHR11785">
    <property type="entry name" value="AMINO ACID TRANSPORTER"/>
    <property type="match status" value="1"/>
</dbReference>
<feature type="transmembrane region" description="Helical" evidence="5">
    <location>
        <begin position="12"/>
        <end position="33"/>
    </location>
</feature>
<proteinExistence type="predicted"/>
<protein>
    <submittedName>
        <fullName evidence="6">3956_t:CDS:1</fullName>
    </submittedName>
</protein>
<feature type="transmembrane region" description="Helical" evidence="5">
    <location>
        <begin position="140"/>
        <end position="159"/>
    </location>
</feature>
<evidence type="ECO:0000313" key="7">
    <source>
        <dbReference type="Proteomes" id="UP000789405"/>
    </source>
</evidence>
<evidence type="ECO:0000256" key="1">
    <source>
        <dbReference type="ARBA" id="ARBA00004141"/>
    </source>
</evidence>
<keyword evidence="4 5" id="KW-0472">Membrane</keyword>
<dbReference type="InterPro" id="IPR002293">
    <property type="entry name" value="AA/rel_permease1"/>
</dbReference>
<evidence type="ECO:0000256" key="3">
    <source>
        <dbReference type="ARBA" id="ARBA00022989"/>
    </source>
</evidence>
<name>A0A9N9N692_9GLOM</name>
<feature type="non-terminal residue" evidence="6">
    <location>
        <position position="222"/>
    </location>
</feature>
<evidence type="ECO:0000313" key="6">
    <source>
        <dbReference type="EMBL" id="CAG8705026.1"/>
    </source>
</evidence>
<dbReference type="GO" id="GO:0015179">
    <property type="term" value="F:L-amino acid transmembrane transporter activity"/>
    <property type="evidence" value="ECO:0007669"/>
    <property type="project" value="TreeGrafter"/>
</dbReference>
<sequence length="222" mass="24182">MNNENKITDWKIISGILYGVGYNINKIIGAGIFNPDVILKLVQSPGIALLLFIVCGFISILGSLIYIELGIRSLPSGIGEQKYISDAFPSKKNFGNNFGHVFSYVAIFIILPGEIVAVSYSCAQYLLYIPRGNFINDYDPTAMIVSVLILLVITLYHASSKKISDYINQSLALIKVISLLIISIVGLVKLAANGFANWINVFNVSSNSGVYEFGAYGNGLIQ</sequence>
<dbReference type="OrthoDB" id="5982228at2759"/>
<dbReference type="InterPro" id="IPR050598">
    <property type="entry name" value="AminoAcid_Transporter"/>
</dbReference>
<evidence type="ECO:0000256" key="5">
    <source>
        <dbReference type="SAM" id="Phobius"/>
    </source>
</evidence>
<keyword evidence="2 5" id="KW-0812">Transmembrane</keyword>
<reference evidence="6" key="1">
    <citation type="submission" date="2021-06" db="EMBL/GenBank/DDBJ databases">
        <authorList>
            <person name="Kallberg Y."/>
            <person name="Tangrot J."/>
            <person name="Rosling A."/>
        </authorList>
    </citation>
    <scope>NUCLEOTIDE SEQUENCE</scope>
    <source>
        <strain evidence="6">MA453B</strain>
    </source>
</reference>
<feature type="transmembrane region" description="Helical" evidence="5">
    <location>
        <begin position="171"/>
        <end position="192"/>
    </location>
</feature>
<dbReference type="AlphaFoldDB" id="A0A9N9N692"/>
<organism evidence="6 7">
    <name type="scientific">Dentiscutata erythropus</name>
    <dbReference type="NCBI Taxonomy" id="1348616"/>
    <lineage>
        <taxon>Eukaryota</taxon>
        <taxon>Fungi</taxon>
        <taxon>Fungi incertae sedis</taxon>
        <taxon>Mucoromycota</taxon>
        <taxon>Glomeromycotina</taxon>
        <taxon>Glomeromycetes</taxon>
        <taxon>Diversisporales</taxon>
        <taxon>Gigasporaceae</taxon>
        <taxon>Dentiscutata</taxon>
    </lineage>
</organism>
<evidence type="ECO:0000256" key="2">
    <source>
        <dbReference type="ARBA" id="ARBA00022692"/>
    </source>
</evidence>
<dbReference type="GO" id="GO:0016020">
    <property type="term" value="C:membrane"/>
    <property type="evidence" value="ECO:0007669"/>
    <property type="project" value="UniProtKB-SubCell"/>
</dbReference>
<dbReference type="EMBL" id="CAJVPY010009115">
    <property type="protein sequence ID" value="CAG8705026.1"/>
    <property type="molecule type" value="Genomic_DNA"/>
</dbReference>
<dbReference type="Proteomes" id="UP000789405">
    <property type="component" value="Unassembled WGS sequence"/>
</dbReference>
<dbReference type="Pfam" id="PF13520">
    <property type="entry name" value="AA_permease_2"/>
    <property type="match status" value="1"/>
</dbReference>
<feature type="transmembrane region" description="Helical" evidence="5">
    <location>
        <begin position="45"/>
        <end position="67"/>
    </location>
</feature>
<comment type="subcellular location">
    <subcellularLocation>
        <location evidence="1">Membrane</location>
        <topology evidence="1">Multi-pass membrane protein</topology>
    </subcellularLocation>
</comment>
<comment type="caution">
    <text evidence="6">The sequence shown here is derived from an EMBL/GenBank/DDBJ whole genome shotgun (WGS) entry which is preliminary data.</text>
</comment>
<evidence type="ECO:0000256" key="4">
    <source>
        <dbReference type="ARBA" id="ARBA00023136"/>
    </source>
</evidence>
<accession>A0A9N9N692</accession>
<keyword evidence="3 5" id="KW-1133">Transmembrane helix</keyword>
<gene>
    <name evidence="6" type="ORF">DERYTH_LOCUS13228</name>
</gene>
<feature type="transmembrane region" description="Helical" evidence="5">
    <location>
        <begin position="101"/>
        <end position="128"/>
    </location>
</feature>